<dbReference type="GO" id="GO:0004386">
    <property type="term" value="F:helicase activity"/>
    <property type="evidence" value="ECO:0007669"/>
    <property type="project" value="UniProtKB-KW"/>
</dbReference>
<dbReference type="GO" id="GO:0006260">
    <property type="term" value="P:DNA replication"/>
    <property type="evidence" value="ECO:0007669"/>
    <property type="project" value="InterPro"/>
</dbReference>
<evidence type="ECO:0000313" key="2">
    <source>
        <dbReference type="EMBL" id="AYR02320.1"/>
    </source>
</evidence>
<dbReference type="InterPro" id="IPR013237">
    <property type="entry name" value="Phage_T7_Gp4_N"/>
</dbReference>
<dbReference type="SMART" id="SM00778">
    <property type="entry name" value="Prim_Zn_Ribbon"/>
    <property type="match status" value="1"/>
</dbReference>
<keyword evidence="2" id="KW-0378">Hydrolase</keyword>
<dbReference type="Gene3D" id="3.90.580.10">
    <property type="entry name" value="Zinc finger, CHC2-type domain"/>
    <property type="match status" value="1"/>
</dbReference>
<dbReference type="GO" id="GO:0003677">
    <property type="term" value="F:DNA binding"/>
    <property type="evidence" value="ECO:0007669"/>
    <property type="project" value="InterPro"/>
</dbReference>
<dbReference type="EMBL" id="MH717097">
    <property type="protein sequence ID" value="AYR02320.1"/>
    <property type="molecule type" value="Genomic_DNA"/>
</dbReference>
<dbReference type="GO" id="GO:0008270">
    <property type="term" value="F:zinc ion binding"/>
    <property type="evidence" value="ECO:0007669"/>
    <property type="project" value="InterPro"/>
</dbReference>
<accession>A0A3G3M706</accession>
<dbReference type="RefSeq" id="YP_010054347.1">
    <property type="nucleotide sequence ID" value="NC_054651.1"/>
</dbReference>
<dbReference type="SUPFAM" id="SSF57783">
    <property type="entry name" value="Zinc beta-ribbon"/>
    <property type="match status" value="1"/>
</dbReference>
<protein>
    <submittedName>
        <fullName evidence="2">DNA primase/helicase</fullName>
    </submittedName>
</protein>
<dbReference type="Pfam" id="PF08273">
    <property type="entry name" value="Zn_Ribbon_Prim"/>
    <property type="match status" value="1"/>
</dbReference>
<keyword evidence="2" id="KW-0347">Helicase</keyword>
<dbReference type="InterPro" id="IPR036977">
    <property type="entry name" value="DNA_primase_Znf_CHC2"/>
</dbReference>
<dbReference type="GeneID" id="64470030"/>
<evidence type="ECO:0000259" key="1">
    <source>
        <dbReference type="SMART" id="SM00778"/>
    </source>
</evidence>
<reference evidence="2 3" key="1">
    <citation type="submission" date="2018-08" db="EMBL/GenBank/DDBJ databases">
        <title>Distribution characteristics of Escherichia coli phages in piglets intestinal isolated from Jiangsu and Anhui province.</title>
        <authorList>
            <person name="Lin Y."/>
            <person name="Zhou B."/>
            <person name="Luo J."/>
            <person name="Hua J."/>
            <person name="Zhang M."/>
        </authorList>
    </citation>
    <scope>NUCLEOTIDE SEQUENCE [LARGE SCALE GENOMIC DNA]</scope>
</reference>
<sequence length="354" mass="40017">MKNPLKNAIKEHCYILLLMFLRQLAYTQSTPTIKGQFMRYDWKDIEPKMLGNWQAAIMSIVSVNSRVFNGKHQPCPSCGGRDRFRFDDNLDYKGDGGAICNQCGNGSGITWLMKLSGMSFPEALEALGGFLNMHPREKLEAIRKELPKINHNDDFITEQEVAAIMAKTTRVAMNEWTLINGIGCDVNVVRAKSGELIAVEMIRADTMKPCNVAFIGMDGDSFRTFFRAGYNKDSAINGKLTRGAISPIGEDNGKFIYLVSDYADAWKCHYFTGAHVWCCWSPENMWEVVRSVSDEMKAILRCIVNYKFNELCAAENAGLPVMLPDDADTIRMAKRIRRKIYDAGELIEKMSVRR</sequence>
<name>A0A3G3M706_9CAUD</name>
<keyword evidence="3" id="KW-1185">Reference proteome</keyword>
<organism evidence="2 3">
    <name type="scientific">Escherichia phage C1</name>
    <dbReference type="NCBI Taxonomy" id="2340716"/>
    <lineage>
        <taxon>Viruses</taxon>
        <taxon>Duplodnaviria</taxon>
        <taxon>Heunggongvirae</taxon>
        <taxon>Uroviricota</taxon>
        <taxon>Caudoviricetes</taxon>
        <taxon>Deseoctovirus</taxon>
        <taxon>Deseoctovirus C1</taxon>
    </lineage>
</organism>
<proteinExistence type="predicted"/>
<dbReference type="KEGG" id="vg:64470030"/>
<dbReference type="Proteomes" id="UP000273371">
    <property type="component" value="Segment"/>
</dbReference>
<keyword evidence="2" id="KW-0067">ATP-binding</keyword>
<keyword evidence="2" id="KW-0547">Nucleotide-binding</keyword>
<feature type="domain" description="DNA primase/helicase Gp4 N-terminal Bacteriophage T7-like" evidence="1">
    <location>
        <begin position="70"/>
        <end position="109"/>
    </location>
</feature>
<evidence type="ECO:0000313" key="3">
    <source>
        <dbReference type="Proteomes" id="UP000273371"/>
    </source>
</evidence>